<keyword evidence="7" id="KW-1185">Reference proteome</keyword>
<keyword evidence="2 6" id="KW-0238">DNA-binding</keyword>
<dbReference type="SMART" id="SM00342">
    <property type="entry name" value="HTH_ARAC"/>
    <property type="match status" value="1"/>
</dbReference>
<evidence type="ECO:0000313" key="6">
    <source>
        <dbReference type="EMBL" id="SER40796.1"/>
    </source>
</evidence>
<dbReference type="Pfam" id="PF12833">
    <property type="entry name" value="HTH_18"/>
    <property type="match status" value="1"/>
</dbReference>
<proteinExistence type="predicted"/>
<organism evidence="6 7">
    <name type="scientific">Streptomyces qinglanensis</name>
    <dbReference type="NCBI Taxonomy" id="943816"/>
    <lineage>
        <taxon>Bacteria</taxon>
        <taxon>Bacillati</taxon>
        <taxon>Actinomycetota</taxon>
        <taxon>Actinomycetes</taxon>
        <taxon>Kitasatosporales</taxon>
        <taxon>Streptomycetaceae</taxon>
        <taxon>Streptomyces</taxon>
    </lineage>
</organism>
<dbReference type="GO" id="GO:0043565">
    <property type="term" value="F:sequence-specific DNA binding"/>
    <property type="evidence" value="ECO:0007669"/>
    <property type="project" value="InterPro"/>
</dbReference>
<evidence type="ECO:0000256" key="3">
    <source>
        <dbReference type="ARBA" id="ARBA00023163"/>
    </source>
</evidence>
<dbReference type="PANTHER" id="PTHR46796">
    <property type="entry name" value="HTH-TYPE TRANSCRIPTIONAL ACTIVATOR RHAS-RELATED"/>
    <property type="match status" value="1"/>
</dbReference>
<dbReference type="EMBL" id="FOGO01000001">
    <property type="protein sequence ID" value="SER40796.1"/>
    <property type="molecule type" value="Genomic_DNA"/>
</dbReference>
<dbReference type="STRING" id="943816.AN217_08360"/>
<protein>
    <submittedName>
        <fullName evidence="6">AraC-type DNA-binding protein</fullName>
    </submittedName>
</protein>
<gene>
    <name evidence="6" type="ORF">SAMN05421870_101761</name>
</gene>
<keyword evidence="3" id="KW-0804">Transcription</keyword>
<keyword evidence="1" id="KW-0805">Transcription regulation</keyword>
<evidence type="ECO:0000256" key="1">
    <source>
        <dbReference type="ARBA" id="ARBA00023015"/>
    </source>
</evidence>
<feature type="compositionally biased region" description="Polar residues" evidence="4">
    <location>
        <begin position="245"/>
        <end position="265"/>
    </location>
</feature>
<dbReference type="Gene3D" id="1.10.10.60">
    <property type="entry name" value="Homeodomain-like"/>
    <property type="match status" value="1"/>
</dbReference>
<dbReference type="InterPro" id="IPR050204">
    <property type="entry name" value="AraC_XylS_family_regulators"/>
</dbReference>
<evidence type="ECO:0000256" key="4">
    <source>
        <dbReference type="SAM" id="MobiDB-lite"/>
    </source>
</evidence>
<dbReference type="PROSITE" id="PS01124">
    <property type="entry name" value="HTH_ARAC_FAMILY_2"/>
    <property type="match status" value="1"/>
</dbReference>
<evidence type="ECO:0000256" key="2">
    <source>
        <dbReference type="ARBA" id="ARBA00023125"/>
    </source>
</evidence>
<dbReference type="AlphaFoldDB" id="A0A1H9NXT1"/>
<dbReference type="Proteomes" id="UP000182841">
    <property type="component" value="Unassembled WGS sequence"/>
</dbReference>
<dbReference type="GO" id="GO:0003700">
    <property type="term" value="F:DNA-binding transcription factor activity"/>
    <property type="evidence" value="ECO:0007669"/>
    <property type="project" value="InterPro"/>
</dbReference>
<dbReference type="InterPro" id="IPR018060">
    <property type="entry name" value="HTH_AraC"/>
</dbReference>
<evidence type="ECO:0000259" key="5">
    <source>
        <dbReference type="PROSITE" id="PS01124"/>
    </source>
</evidence>
<evidence type="ECO:0000313" key="7">
    <source>
        <dbReference type="Proteomes" id="UP000182841"/>
    </source>
</evidence>
<sequence>MHPGAVYEERTSRLRGAVCWTRAAVPPGTIGRVLPDGCMDLLLWNGELVVAGPDTRAHLATERAGLPAYGLRLPPGTGPRVFGPPAWELRDRRTPLADLWPAGRVRELTERVAGARDPLAALEEVAAERLAAPQRTAADRRAAAQEEAVVAALRAGAGVAGTARDVGLSERQLHRRCRAAFGYGAKTLSRVLRMQRALHLARSGTALAGAAQRAGYADQAHLSREVRALAGAPLTALVPAAGRRSGQSFGANRSTPLPSGSRTTA</sequence>
<feature type="domain" description="HTH araC/xylS-type" evidence="5">
    <location>
        <begin position="163"/>
        <end position="231"/>
    </location>
</feature>
<accession>A0A1H9NXT1</accession>
<reference evidence="7" key="1">
    <citation type="submission" date="2016-10" db="EMBL/GenBank/DDBJ databases">
        <authorList>
            <person name="Varghese N."/>
            <person name="Submissions S."/>
        </authorList>
    </citation>
    <scope>NUCLEOTIDE SEQUENCE [LARGE SCALE GENOMIC DNA]</scope>
    <source>
        <strain evidence="7">CGMCC 4.6825</strain>
    </source>
</reference>
<dbReference type="PANTHER" id="PTHR46796:SF15">
    <property type="entry name" value="BLL1074 PROTEIN"/>
    <property type="match status" value="1"/>
</dbReference>
<feature type="region of interest" description="Disordered" evidence="4">
    <location>
        <begin position="243"/>
        <end position="265"/>
    </location>
</feature>
<name>A0A1H9NXT1_9ACTN</name>